<keyword evidence="6 18" id="KW-0963">Cytoplasm</keyword>
<dbReference type="GO" id="GO:0008861">
    <property type="term" value="F:formate C-acetyltransferase activity"/>
    <property type="evidence" value="ECO:0007669"/>
    <property type="project" value="UniProtKB-UniRule"/>
</dbReference>
<comment type="similarity">
    <text evidence="3 18">Belongs to the glycyl radical enzyme (GRE) family. PFL subfamily.</text>
</comment>
<evidence type="ECO:0000256" key="9">
    <source>
        <dbReference type="ARBA" id="ARBA00022818"/>
    </source>
</evidence>
<dbReference type="GO" id="GO:0016829">
    <property type="term" value="F:lyase activity"/>
    <property type="evidence" value="ECO:0007669"/>
    <property type="project" value="UniProtKB-KW"/>
</dbReference>
<evidence type="ECO:0000256" key="5">
    <source>
        <dbReference type="ARBA" id="ARBA00013897"/>
    </source>
</evidence>
<comment type="subcellular location">
    <subcellularLocation>
        <location evidence="1 18">Cytoplasm</location>
    </subcellularLocation>
</comment>
<evidence type="ECO:0000256" key="15">
    <source>
        <dbReference type="PIRSR" id="PIRSR000379-1"/>
    </source>
</evidence>
<dbReference type="PROSITE" id="PS00850">
    <property type="entry name" value="GLY_RADICAL_1"/>
    <property type="match status" value="1"/>
</dbReference>
<organism evidence="22 23">
    <name type="scientific">Cytobacillus firmus</name>
    <name type="common">Bacillus firmus</name>
    <dbReference type="NCBI Taxonomy" id="1399"/>
    <lineage>
        <taxon>Bacteria</taxon>
        <taxon>Bacillati</taxon>
        <taxon>Bacillota</taxon>
        <taxon>Bacilli</taxon>
        <taxon>Bacillales</taxon>
        <taxon>Bacillaceae</taxon>
        <taxon>Cytobacillus</taxon>
    </lineage>
</organism>
<feature type="domain" description="PFL" evidence="21">
    <location>
        <begin position="1"/>
        <end position="611"/>
    </location>
</feature>
<keyword evidence="22" id="KW-0670">Pyruvate</keyword>
<dbReference type="NCBIfam" id="TIGR01255">
    <property type="entry name" value="pyr_form_ly_1"/>
    <property type="match status" value="1"/>
</dbReference>
<comment type="pathway">
    <text evidence="2 18">Fermentation; pyruvate fermentation; formate from pyruvate: step 1/1.</text>
</comment>
<evidence type="ECO:0000256" key="8">
    <source>
        <dbReference type="ARBA" id="ARBA00022679"/>
    </source>
</evidence>
<evidence type="ECO:0000256" key="11">
    <source>
        <dbReference type="ARBA" id="ARBA00023315"/>
    </source>
</evidence>
<dbReference type="EMBL" id="VDEM01000043">
    <property type="protein sequence ID" value="KAF0822901.1"/>
    <property type="molecule type" value="Genomic_DNA"/>
</dbReference>
<evidence type="ECO:0000256" key="3">
    <source>
        <dbReference type="ARBA" id="ARBA00008375"/>
    </source>
</evidence>
<dbReference type="PANTHER" id="PTHR30191:SF0">
    <property type="entry name" value="FORMATE ACETYLTRANSFERASE 1"/>
    <property type="match status" value="1"/>
</dbReference>
<name>A0A800MUV3_CYTFI</name>
<dbReference type="PIRSF" id="PIRSF000379">
    <property type="entry name" value="For_Ac_trans_1"/>
    <property type="match status" value="1"/>
</dbReference>
<evidence type="ECO:0000313" key="22">
    <source>
        <dbReference type="EMBL" id="KAF0822901.1"/>
    </source>
</evidence>
<feature type="domain" description="Glycine radical" evidence="20">
    <location>
        <begin position="618"/>
        <end position="741"/>
    </location>
</feature>
<feature type="region of interest" description="Disordered" evidence="19">
    <location>
        <begin position="604"/>
        <end position="625"/>
    </location>
</feature>
<keyword evidence="10 18" id="KW-0119">Carbohydrate metabolism</keyword>
<dbReference type="AlphaFoldDB" id="A0A800MUV3"/>
<dbReference type="InterPro" id="IPR050244">
    <property type="entry name" value="Auton_GlycylRad_Cofactor"/>
</dbReference>
<dbReference type="InterPro" id="IPR005949">
    <property type="entry name" value="Form_AcTrfase"/>
</dbReference>
<evidence type="ECO:0000256" key="7">
    <source>
        <dbReference type="ARBA" id="ARBA00022526"/>
    </source>
</evidence>
<gene>
    <name evidence="22" type="ORF">KIS1582_3306</name>
</gene>
<dbReference type="SUPFAM" id="SSF51998">
    <property type="entry name" value="PFL-like glycyl radical enzymes"/>
    <property type="match status" value="1"/>
</dbReference>
<dbReference type="UniPathway" id="UPA00920">
    <property type="reaction ID" value="UER00891"/>
</dbReference>
<evidence type="ECO:0000259" key="20">
    <source>
        <dbReference type="PROSITE" id="PS51149"/>
    </source>
</evidence>
<accession>A0A800MUV3</accession>
<keyword evidence="11 18" id="KW-0012">Acyltransferase</keyword>
<dbReference type="Gene3D" id="3.20.70.20">
    <property type="match status" value="1"/>
</dbReference>
<dbReference type="CDD" id="cd01678">
    <property type="entry name" value="PFL1"/>
    <property type="match status" value="1"/>
</dbReference>
<evidence type="ECO:0000256" key="6">
    <source>
        <dbReference type="ARBA" id="ARBA00022490"/>
    </source>
</evidence>
<evidence type="ECO:0000259" key="21">
    <source>
        <dbReference type="PROSITE" id="PS51554"/>
    </source>
</evidence>
<evidence type="ECO:0000256" key="19">
    <source>
        <dbReference type="SAM" id="MobiDB-lite"/>
    </source>
</evidence>
<evidence type="ECO:0000256" key="18">
    <source>
        <dbReference type="RuleBase" id="RU368075"/>
    </source>
</evidence>
<keyword evidence="9 16" id="KW-0556">Organic radical</keyword>
<comment type="subunit">
    <text evidence="18">Homodimer.</text>
</comment>
<dbReference type="InterPro" id="IPR019777">
    <property type="entry name" value="Form_AcTrfase_GR_CS"/>
</dbReference>
<evidence type="ECO:0000256" key="2">
    <source>
        <dbReference type="ARBA" id="ARBA00004809"/>
    </source>
</evidence>
<dbReference type="FunFam" id="3.20.70.20:FF:000003">
    <property type="entry name" value="Formate acetyltransferase"/>
    <property type="match status" value="1"/>
</dbReference>
<evidence type="ECO:0000256" key="13">
    <source>
        <dbReference type="ARBA" id="ARBA00034302"/>
    </source>
</evidence>
<dbReference type="GO" id="GO:0005829">
    <property type="term" value="C:cytosol"/>
    <property type="evidence" value="ECO:0007669"/>
    <property type="project" value="TreeGrafter"/>
</dbReference>
<evidence type="ECO:0000256" key="1">
    <source>
        <dbReference type="ARBA" id="ARBA00004496"/>
    </source>
</evidence>
<evidence type="ECO:0000256" key="14">
    <source>
        <dbReference type="ARBA" id="ARBA00049029"/>
    </source>
</evidence>
<keyword evidence="8 18" id="KW-0808">Transferase</keyword>
<keyword evidence="7 18" id="KW-0313">Glucose metabolism</keyword>
<evidence type="ECO:0000256" key="16">
    <source>
        <dbReference type="PIRSR" id="PIRSR000379-2"/>
    </source>
</evidence>
<protein>
    <recommendedName>
        <fullName evidence="5 18">Formate acetyltransferase</fullName>
        <ecNumber evidence="4 18">2.3.1.54</ecNumber>
    </recommendedName>
    <alternativeName>
        <fullName evidence="12 18">Pyruvate formate-lyase</fullName>
    </alternativeName>
</protein>
<dbReference type="PROSITE" id="PS51149">
    <property type="entry name" value="GLY_RADICAL_2"/>
    <property type="match status" value="1"/>
</dbReference>
<dbReference type="GO" id="GO:0006006">
    <property type="term" value="P:glucose metabolic process"/>
    <property type="evidence" value="ECO:0007669"/>
    <property type="project" value="UniProtKB-UniRule"/>
</dbReference>
<dbReference type="OrthoDB" id="9803969at2"/>
<comment type="caution">
    <text evidence="22">The sequence shown here is derived from an EMBL/GenBank/DDBJ whole genome shotgun (WGS) entry which is preliminary data.</text>
</comment>
<dbReference type="Pfam" id="PF02901">
    <property type="entry name" value="PFL-like"/>
    <property type="match status" value="1"/>
</dbReference>
<comment type="catalytic activity">
    <reaction evidence="14 18">
        <text>formate + acetyl-CoA = pyruvate + CoA</text>
        <dbReference type="Rhea" id="RHEA:11844"/>
        <dbReference type="ChEBI" id="CHEBI:15361"/>
        <dbReference type="ChEBI" id="CHEBI:15740"/>
        <dbReference type="ChEBI" id="CHEBI:57287"/>
        <dbReference type="ChEBI" id="CHEBI:57288"/>
        <dbReference type="EC" id="2.3.1.54"/>
    </reaction>
</comment>
<dbReference type="Proteomes" id="UP000465778">
    <property type="component" value="Unassembled WGS sequence"/>
</dbReference>
<dbReference type="InterPro" id="IPR001150">
    <property type="entry name" value="Gly_radical"/>
</dbReference>
<evidence type="ECO:0000256" key="17">
    <source>
        <dbReference type="PROSITE-ProRule" id="PRU00493"/>
    </source>
</evidence>
<evidence type="ECO:0000256" key="4">
    <source>
        <dbReference type="ARBA" id="ARBA00013214"/>
    </source>
</evidence>
<dbReference type="EC" id="2.3.1.54" evidence="4 18"/>
<keyword evidence="22" id="KW-0456">Lyase</keyword>
<feature type="modified residue" description="Glycine radical" evidence="16 17">
    <location>
        <position position="716"/>
    </location>
</feature>
<evidence type="ECO:0000256" key="10">
    <source>
        <dbReference type="ARBA" id="ARBA00023277"/>
    </source>
</evidence>
<feature type="active site" description="Cysteine radical intermediate" evidence="15">
    <location>
        <position position="406"/>
    </location>
</feature>
<comment type="function">
    <text evidence="13">Catalyzes the conversion of pyruvate to formate and acetyl-CoA.</text>
</comment>
<dbReference type="RefSeq" id="WP_159345776.1">
    <property type="nucleotide sequence ID" value="NZ_JBALOT010000035.1"/>
</dbReference>
<feature type="active site" description="S-acetylcysteine intermediate" evidence="15">
    <location>
        <position position="405"/>
    </location>
</feature>
<sequence>MERWNGFREGIWTREIDVKDFILKNFTPFSGDESFLEGPTEATSLLWEKVMTLTKKEREQGGVLDMDTEIVSTITSHGPGYLDQDKEKIVGVQTDRPFKRSLQPFGGVRMAVAACEAYGYEASNDMEKIFTDYRKTHNQGVFDAYTDEMKLARKAGIITGLPDAYGRGRIIGDYRRVALYGADRLIEAKKADLKSTSSVMTEENIRLREEISEQIRALKELKQLANSYGFDISRPAENALEAFQWLYFAYLAAIKEQNGAAMSLGRVSTFLDIFIERDIRNGILTETEAQELVDHFVMKLRLVKFARTPDYNELFSGDPTWVTESIGGMALDGRPLVTKNSFRFLHTLRNLGPAPEPNLTVLWSAKLPENFKKYCAWMSIETSSIQYENDDIMLPEYGDDYGIACCVSAMEIGKQMQFFGARANLAKALLYSINGGKDEKISAQVGPAYAPITSDILQYEEVMEKFDLMMEWLAELYINTLNIIHYMHDKYSYERIEMALHDSEILRTMATGIAGLSVAADSLSAIKFATVKAIRDENGIVVDFITEGDFPKYGNNDDRVDSIAIDLVERFMKKLRKHQTYRNSMHTMSILTITSNVVYGKKTGNTPDGRRAGEPFAPGANPMHGRDTKGTLASLSSVAKLPYKQALDGISNTFSIVPKALGKDDESRVRNLVSILDGYAIKSGHHLNVNVFNKETLMDAMEHPEEYPQLTIRVSGYAVNFIKLTKEQQLDVINRTFHESM</sequence>
<evidence type="ECO:0000313" key="23">
    <source>
        <dbReference type="Proteomes" id="UP000465778"/>
    </source>
</evidence>
<reference evidence="22 23" key="1">
    <citation type="journal article" date="2020" name="G3 (Bethesda)">
        <title>Whole Genome Sequencing and Comparative Genomics of Two Nematicidal Bacillus Strains Reveals a Wide Range of Possible Virulence Factors.</title>
        <authorList>
            <person name="Susic N."/>
            <person name="Janezic S."/>
            <person name="Rupnik M."/>
            <person name="Geric Stare B."/>
        </authorList>
    </citation>
    <scope>NUCLEOTIDE SEQUENCE [LARGE SCALE GENOMIC DNA]</scope>
    <source>
        <strain evidence="22 23">I-1582</strain>
    </source>
</reference>
<dbReference type="PANTHER" id="PTHR30191">
    <property type="entry name" value="FORMATE ACETYLTRANSFERASE"/>
    <property type="match status" value="1"/>
</dbReference>
<evidence type="ECO:0000256" key="12">
    <source>
        <dbReference type="ARBA" id="ARBA00031063"/>
    </source>
</evidence>
<dbReference type="PROSITE" id="PS51554">
    <property type="entry name" value="PFL"/>
    <property type="match status" value="1"/>
</dbReference>
<dbReference type="Pfam" id="PF01228">
    <property type="entry name" value="Gly_radical"/>
    <property type="match status" value="1"/>
</dbReference>
<proteinExistence type="inferred from homology"/>
<dbReference type="InterPro" id="IPR004184">
    <property type="entry name" value="PFL_dom"/>
</dbReference>